<dbReference type="PANTHER" id="PTHR47965:SF17">
    <property type="entry name" value="OS01G0936900 PROTEIN"/>
    <property type="match status" value="1"/>
</dbReference>
<accession>A0A0D9YJS5</accession>
<feature type="domain" description="Peptidase A1" evidence="4">
    <location>
        <begin position="575"/>
        <end position="944"/>
    </location>
</feature>
<evidence type="ECO:0000313" key="5">
    <source>
        <dbReference type="EnsemblPlants" id="OGLUM01G47590.1"/>
    </source>
</evidence>
<dbReference type="eggNOG" id="KOG1339">
    <property type="taxonomic scope" value="Eukaryota"/>
</dbReference>
<proteinExistence type="inferred from homology"/>
<dbReference type="Gene3D" id="2.40.70.10">
    <property type="entry name" value="Acid Proteases"/>
    <property type="match status" value="7"/>
</dbReference>
<comment type="similarity">
    <text evidence="1">Belongs to the peptidase A1 family.</text>
</comment>
<dbReference type="FunFam" id="2.40.70.10:FF:000075">
    <property type="entry name" value="Putative xylanase inhibitor"/>
    <property type="match status" value="2"/>
</dbReference>
<dbReference type="Pfam" id="PF14541">
    <property type="entry name" value="TAXi_C"/>
    <property type="match status" value="4"/>
</dbReference>
<feature type="domain" description="Peptidase A1" evidence="4">
    <location>
        <begin position="53"/>
        <end position="415"/>
    </location>
</feature>
<evidence type="ECO:0000256" key="3">
    <source>
        <dbReference type="SAM" id="SignalP"/>
    </source>
</evidence>
<sequence length="1390" mass="145546">MSVSGMPYAPMSLHLLLAVSLCVALASSSPWAAASANGNGNGKPLVAAITKDAATSLYTVPIKDGRPLVLDLAGALVWTSCAAAHPTLECHHHFCMHAHSYHPPGCPHNGYGRADVEDPFRCKCTAHPYNPFSGESATADLTRTRLSANATDGKNPLYPVSFAAVTSCAPDSLLAKLPAGAVGVAGLARTRLALQAQVARSQKVANKFALCLPSGGGGDGVAIFGGGPLFLLPPGRPDVAATLAGETPLHRNKDLPGYFISATKIAVNQEQVQLYTQEPLVVELCTRIPYTALRPDVYRAVVDAFARATAGRKRVTPPAAAAPPFELCYDSRELGSTRLGYAVPQIDLVLEGGKNWTVFGGNSMAQVSDNTACLAVVKVKGEKGSPPPPAAIIGGFQMENNLVVFDEEKQRLGFSGLLWGAFCTPLVVQLSSMVPYTELRPDVYAWDEILQWPKKVAPPVAPFELCYESRTIGSNRLGYAVPDININLEDGAAWYIFGGNSLVQVDDATACFAFVEMRPEKVGVKTKQKYSVMSTLRCYFSLFLSLILLALLPRTLASDAFQAPRPILVRITKDTSTSLYTMSIKTGSRLVLDLGGPLLWSTCLAAHSTVPCRSDVCAAAAVQDNPWNCSSSTDGRGGDGGGGRGLCACSAYPYNPLNGQCARGDVTTTPMLANVTDGVNPLYPVAFPVHAACAPGALLGSLPSGAVGVAGLSGAPLSLPSQVAASLKVERKFALCLPGGGGTGAAIFGGGPFHLLVVPEEFGMVSNGLSYISYLRNPKNGGFYLDVVGIAVNHRGADVTPDSLALDAGTGHGGVMLSTVAPYTALRPDIYRAVIEAIDAELRLIARAPPSWPFERCYQRSAMWWTRVGPPLATVDLMLRSGGNWTFFGSNMIVQVNEETLCFAIVEMGQTPAMDESPAVIIGGFQLEDNLLVFDLEKGRLGSTGLLYWIRTTCSNFNFSWGTPYKIALVLSLLAAPLLCALAAGDGQHRPPSKPILTRLAKDPSTSLYTASVKNGGGQFVLDLAGPLVWSTCPGKHRTIPCGAGVCAVANRNHRPNCPYTAAGSNGGDGGRCACSATAYNPASGQCGYGDLTTVQLSANATDGKNPLFQVWLSAVASCAPQPLLGSLPAGAAGVAGLSRAPLSLPLQVAGQLKVEKKFALCLPTAGDVGAAIFGGGPFWLQAAPPQQVSDRLRYTPLLKNPKNTAYYIGVTGVAVNSVQVLLPPGALSLSARQGTGGVAVSTATPYTALRSDIYRPVRDAFAAATAGLARAPAAGPFDLCYQKSALPPTRIGPYTASVDLMLAGGQNWTIVGASAVVEVSQEAACFAFVDMGAAAAPAVDHSPAVIIGGHQMEDNLVVFDLEKWQFGFSGLLLGTMTRCGNFDFSIGSQ</sequence>
<dbReference type="Gramene" id="OGLUM01G47590.1">
    <property type="protein sequence ID" value="OGLUM01G47590.1"/>
    <property type="gene ID" value="OGLUM01G47590"/>
</dbReference>
<evidence type="ECO:0000256" key="1">
    <source>
        <dbReference type="ARBA" id="ARBA00007447"/>
    </source>
</evidence>
<feature type="chain" id="PRO_5002351173" description="Peptidase A1 domain-containing protein" evidence="3">
    <location>
        <begin position="29"/>
        <end position="1390"/>
    </location>
</feature>
<dbReference type="GO" id="GO:0006508">
    <property type="term" value="P:proteolysis"/>
    <property type="evidence" value="ECO:0007669"/>
    <property type="project" value="InterPro"/>
</dbReference>
<dbReference type="SUPFAM" id="SSF50630">
    <property type="entry name" value="Acid proteases"/>
    <property type="match status" value="4"/>
</dbReference>
<dbReference type="InterPro" id="IPR032799">
    <property type="entry name" value="TAXi_C"/>
</dbReference>
<dbReference type="FunFam" id="2.40.70.10:FF:000088">
    <property type="entry name" value="Eukaryotic aspartyl protease family protein"/>
    <property type="match status" value="1"/>
</dbReference>
<dbReference type="InterPro" id="IPR033868">
    <property type="entry name" value="Xylanase_inhibitor_I-like"/>
</dbReference>
<dbReference type="CDD" id="cd05489">
    <property type="entry name" value="xylanase_inhibitor_I_like"/>
    <property type="match status" value="3"/>
</dbReference>
<keyword evidence="6" id="KW-1185">Reference proteome</keyword>
<organism evidence="5">
    <name type="scientific">Oryza glumipatula</name>
    <dbReference type="NCBI Taxonomy" id="40148"/>
    <lineage>
        <taxon>Eukaryota</taxon>
        <taxon>Viridiplantae</taxon>
        <taxon>Streptophyta</taxon>
        <taxon>Embryophyta</taxon>
        <taxon>Tracheophyta</taxon>
        <taxon>Spermatophyta</taxon>
        <taxon>Magnoliopsida</taxon>
        <taxon>Liliopsida</taxon>
        <taxon>Poales</taxon>
        <taxon>Poaceae</taxon>
        <taxon>BOP clade</taxon>
        <taxon>Oryzoideae</taxon>
        <taxon>Oryzeae</taxon>
        <taxon>Oryzinae</taxon>
        <taxon>Oryza</taxon>
    </lineage>
</organism>
<dbReference type="GO" id="GO:0004190">
    <property type="term" value="F:aspartic-type endopeptidase activity"/>
    <property type="evidence" value="ECO:0007669"/>
    <property type="project" value="InterPro"/>
</dbReference>
<dbReference type="STRING" id="40148.A0A0D9YJS5"/>
<dbReference type="InterPro" id="IPR032861">
    <property type="entry name" value="TAXi_N"/>
</dbReference>
<dbReference type="InterPro" id="IPR001461">
    <property type="entry name" value="Aspartic_peptidase_A1"/>
</dbReference>
<dbReference type="Proteomes" id="UP000026961">
    <property type="component" value="Chromosome 1"/>
</dbReference>
<feature type="signal peptide" evidence="3">
    <location>
        <begin position="1"/>
        <end position="28"/>
    </location>
</feature>
<dbReference type="PANTHER" id="PTHR47965">
    <property type="entry name" value="ASPARTYL PROTEASE-RELATED"/>
    <property type="match status" value="1"/>
</dbReference>
<protein>
    <recommendedName>
        <fullName evidence="4">Peptidase A1 domain-containing protein</fullName>
    </recommendedName>
</protein>
<evidence type="ECO:0000259" key="4">
    <source>
        <dbReference type="PROSITE" id="PS51767"/>
    </source>
</evidence>
<name>A0A0D9YJS5_9ORYZ</name>
<dbReference type="PROSITE" id="PS51767">
    <property type="entry name" value="PEPTIDASE_A1"/>
    <property type="match status" value="3"/>
</dbReference>
<keyword evidence="2 3" id="KW-0732">Signal</keyword>
<feature type="domain" description="Peptidase A1" evidence="4">
    <location>
        <begin position="1005"/>
        <end position="1370"/>
    </location>
</feature>
<dbReference type="HOGENOM" id="CLU_003514_0_0_1"/>
<dbReference type="Pfam" id="PF14543">
    <property type="entry name" value="TAXi_N"/>
    <property type="match status" value="3"/>
</dbReference>
<evidence type="ECO:0000256" key="2">
    <source>
        <dbReference type="ARBA" id="ARBA00022729"/>
    </source>
</evidence>
<evidence type="ECO:0000313" key="6">
    <source>
        <dbReference type="Proteomes" id="UP000026961"/>
    </source>
</evidence>
<dbReference type="EnsemblPlants" id="OGLUM01G47590.1">
    <property type="protein sequence ID" value="OGLUM01G47590.1"/>
    <property type="gene ID" value="OGLUM01G47590"/>
</dbReference>
<reference evidence="5" key="1">
    <citation type="submission" date="2013-08" db="EMBL/GenBank/DDBJ databases">
        <title>Oryza genome evolution.</title>
        <authorList>
            <person name="Wing R.A."/>
            <person name="Panaud O."/>
            <person name="Oliveira A.C."/>
        </authorList>
    </citation>
    <scope>NUCLEOTIDE SEQUENCE</scope>
</reference>
<dbReference type="InterPro" id="IPR033121">
    <property type="entry name" value="PEPTIDASE_A1"/>
</dbReference>
<reference evidence="5" key="3">
    <citation type="submission" date="2018-05" db="EMBL/GenBank/DDBJ databases">
        <title>OgluRS3 (Oryza glumaepatula Reference Sequence Version 3).</title>
        <authorList>
            <person name="Zhang J."/>
            <person name="Kudrna D."/>
            <person name="Lee S."/>
            <person name="Talag J."/>
            <person name="Welchert J."/>
            <person name="Wing R.A."/>
        </authorList>
    </citation>
    <scope>NUCLEOTIDE SEQUENCE [LARGE SCALE GENOMIC DNA]</scope>
</reference>
<dbReference type="InterPro" id="IPR021109">
    <property type="entry name" value="Peptidase_aspartic_dom_sf"/>
</dbReference>
<reference evidence="5" key="2">
    <citation type="submission" date="2015-04" db="UniProtKB">
        <authorList>
            <consortium name="EnsemblPlants"/>
        </authorList>
    </citation>
    <scope>IDENTIFICATION</scope>
</reference>